<evidence type="ECO:0000256" key="2">
    <source>
        <dbReference type="PIRSR" id="PIRSR605754-1"/>
    </source>
</evidence>
<protein>
    <submittedName>
        <fullName evidence="4">Class C sortase</fullName>
    </submittedName>
</protein>
<feature type="active site" description="Proton donor/acceptor" evidence="2">
    <location>
        <position position="148"/>
    </location>
</feature>
<organism evidence="4 5">
    <name type="scientific">Thomasclavelia spiroformis</name>
    <dbReference type="NCBI Taxonomy" id="29348"/>
    <lineage>
        <taxon>Bacteria</taxon>
        <taxon>Bacillati</taxon>
        <taxon>Bacillota</taxon>
        <taxon>Erysipelotrichia</taxon>
        <taxon>Erysipelotrichales</taxon>
        <taxon>Coprobacillaceae</taxon>
        <taxon>Thomasclavelia</taxon>
    </lineage>
</organism>
<dbReference type="RefSeq" id="WP_297672446.1">
    <property type="nucleotide sequence ID" value="NZ_JAGZCC010000050.1"/>
</dbReference>
<dbReference type="AlphaFoldDB" id="A0A943EQQ4"/>
<dbReference type="NCBIfam" id="TIGR01076">
    <property type="entry name" value="sortase_fam"/>
    <property type="match status" value="1"/>
</dbReference>
<dbReference type="GO" id="GO:0016787">
    <property type="term" value="F:hydrolase activity"/>
    <property type="evidence" value="ECO:0007669"/>
    <property type="project" value="UniProtKB-KW"/>
</dbReference>
<keyword evidence="3" id="KW-0472">Membrane</keyword>
<dbReference type="Proteomes" id="UP000751224">
    <property type="component" value="Unassembled WGS sequence"/>
</dbReference>
<accession>A0A943EQQ4</accession>
<name>A0A943EQQ4_9FIRM</name>
<feature type="transmembrane region" description="Helical" evidence="3">
    <location>
        <begin position="257"/>
        <end position="274"/>
    </location>
</feature>
<dbReference type="InterPro" id="IPR005754">
    <property type="entry name" value="Sortase"/>
</dbReference>
<feature type="active site" description="Acyl-thioester intermediate" evidence="2">
    <location>
        <position position="210"/>
    </location>
</feature>
<keyword evidence="1" id="KW-0378">Hydrolase</keyword>
<dbReference type="NCBIfam" id="NF033745">
    <property type="entry name" value="class_C_sortase"/>
    <property type="match status" value="1"/>
</dbReference>
<dbReference type="SUPFAM" id="SSF63817">
    <property type="entry name" value="Sortase"/>
    <property type="match status" value="1"/>
</dbReference>
<dbReference type="Gene3D" id="2.40.260.10">
    <property type="entry name" value="Sortase"/>
    <property type="match status" value="1"/>
</dbReference>
<dbReference type="InterPro" id="IPR023365">
    <property type="entry name" value="Sortase_dom-sf"/>
</dbReference>
<evidence type="ECO:0000256" key="3">
    <source>
        <dbReference type="SAM" id="Phobius"/>
    </source>
</evidence>
<keyword evidence="3" id="KW-0812">Transmembrane</keyword>
<evidence type="ECO:0000256" key="1">
    <source>
        <dbReference type="ARBA" id="ARBA00022801"/>
    </source>
</evidence>
<evidence type="ECO:0000313" key="4">
    <source>
        <dbReference type="EMBL" id="MBS5588755.1"/>
    </source>
</evidence>
<proteinExistence type="predicted"/>
<comment type="caution">
    <text evidence="4">The sequence shown here is derived from an EMBL/GenBank/DDBJ whole genome shotgun (WGS) entry which is preliminary data.</text>
</comment>
<sequence>MVRKILILLVGVGFLAGLGFFLFPYVNAWMANNDAKKEIENFEVLKEEKKYDIHDLLFDMMEDYNYKLYNNGQNDISDAWTFDQKDFVIGDYDFKNDVFATITIPKMNLEMPIYLGASKENMARGITVLANTSLPIGGKNTNSVLAGHRGYRGIPFFRDIENLQIGDEVIINNYWQELKYIVSDIQIILPSESEEVLIQDGKDMISLITCHPYRQNYQRYVVYCTREDDYKKNETSIVNQNSKVVKSSKNDIMFEQYLPFGLLLILIIFIFILIKKTKN</sequence>
<dbReference type="EMBL" id="JAGZCC010000050">
    <property type="protein sequence ID" value="MBS5588755.1"/>
    <property type="molecule type" value="Genomic_DNA"/>
</dbReference>
<keyword evidence="3" id="KW-1133">Transmembrane helix</keyword>
<dbReference type="Pfam" id="PF04203">
    <property type="entry name" value="Sortase"/>
    <property type="match status" value="1"/>
</dbReference>
<dbReference type="CDD" id="cd05827">
    <property type="entry name" value="Sortase_C"/>
    <property type="match status" value="1"/>
</dbReference>
<gene>
    <name evidence="4" type="ORF">KHX14_08105</name>
</gene>
<reference evidence="4" key="1">
    <citation type="submission" date="2021-02" db="EMBL/GenBank/DDBJ databases">
        <title>Infant gut strain persistence is associated with maternal origin, phylogeny, and functional potential including surface adhesion and iron acquisition.</title>
        <authorList>
            <person name="Lou Y.C."/>
        </authorList>
    </citation>
    <scope>NUCLEOTIDE SEQUENCE</scope>
    <source>
        <strain evidence="4">L3_108_000G1_dasL3_108_000G1_metabat.metabat.11</strain>
    </source>
</reference>
<dbReference type="InterPro" id="IPR042002">
    <property type="entry name" value="Sortase_C"/>
</dbReference>
<evidence type="ECO:0000313" key="5">
    <source>
        <dbReference type="Proteomes" id="UP000751224"/>
    </source>
</evidence>